<keyword evidence="3" id="KW-1185">Reference proteome</keyword>
<accession>A0A1Y2AW68</accession>
<feature type="compositionally biased region" description="Low complexity" evidence="1">
    <location>
        <begin position="160"/>
        <end position="173"/>
    </location>
</feature>
<feature type="compositionally biased region" description="Acidic residues" evidence="1">
    <location>
        <begin position="22"/>
        <end position="36"/>
    </location>
</feature>
<protein>
    <submittedName>
        <fullName evidence="2">Uncharacterized protein</fullName>
    </submittedName>
</protein>
<dbReference type="Proteomes" id="UP000193986">
    <property type="component" value="Unassembled WGS sequence"/>
</dbReference>
<feature type="region of interest" description="Disordered" evidence="1">
    <location>
        <begin position="1"/>
        <end position="40"/>
    </location>
</feature>
<dbReference type="InParanoid" id="A0A1Y2AW68"/>
<gene>
    <name evidence="2" type="ORF">BCR39DRAFT_540463</name>
</gene>
<dbReference type="AlphaFoldDB" id="A0A1Y2AW68"/>
<name>A0A1Y2AW68_9TREE</name>
<evidence type="ECO:0000313" key="3">
    <source>
        <dbReference type="Proteomes" id="UP000193986"/>
    </source>
</evidence>
<feature type="compositionally biased region" description="Basic and acidic residues" evidence="1">
    <location>
        <begin position="139"/>
        <end position="159"/>
    </location>
</feature>
<reference evidence="2 3" key="1">
    <citation type="submission" date="2016-07" db="EMBL/GenBank/DDBJ databases">
        <title>Pervasive Adenine N6-methylation of Active Genes in Fungi.</title>
        <authorList>
            <consortium name="DOE Joint Genome Institute"/>
            <person name="Mondo S.J."/>
            <person name="Dannebaum R.O."/>
            <person name="Kuo R.C."/>
            <person name="Labutti K."/>
            <person name="Haridas S."/>
            <person name="Kuo A."/>
            <person name="Salamov A."/>
            <person name="Ahrendt S.R."/>
            <person name="Lipzen A."/>
            <person name="Sullivan W."/>
            <person name="Andreopoulos W.B."/>
            <person name="Clum A."/>
            <person name="Lindquist E."/>
            <person name="Daum C."/>
            <person name="Ramamoorthy G.K."/>
            <person name="Gryganskyi A."/>
            <person name="Culley D."/>
            <person name="Magnuson J.K."/>
            <person name="James T.Y."/>
            <person name="O'Malley M.A."/>
            <person name="Stajich J.E."/>
            <person name="Spatafora J.W."/>
            <person name="Visel A."/>
            <person name="Grigoriev I.V."/>
        </authorList>
    </citation>
    <scope>NUCLEOTIDE SEQUENCE [LARGE SCALE GENOMIC DNA]</scope>
    <source>
        <strain evidence="2 3">68-887.2</strain>
    </source>
</reference>
<sequence length="510" mass="57075">MSSQPLNLHDATRVDFPIDPNLQDDDDGLFLPEDPDVIQPPAPSQADFDAVEAITASLKQANEASIVGSGPLLTEDGGVPGDQHNIIHDPRPLIAPFVKPDRSDDTPHPEYIMFSSRVLFEAWIKGESSWCHFVQRRTTTPDKRSVERMRARERAHERSLANLPPEEAASAPPLKKRRRGRTSNIAEKITFTCHHAGSYNPQHSSDLPKEKLRMNTKKTVKCGCQARIVFTEMNEGDCKVLYYWQHQGHDPFAEDEWDTGKLPRVVDDWLMEMIAKGKDLAQIKAALTITEEEKHQLMERVINDPNSLDPNAPPPLAFHLKINYPDIYNRYRKVKGPIKATKVLKGKKRVIKMSQDTSPTPGVMSDHAHIGVLDSSTLPSDATLHTTGPPSHMETDIDPALRLSIATAEREGVAHQFLDERNHRHTTTTTEHHHDVEGDEMPMPMTDEQINEGFAQLAQEGHSDLAQALLRLPRGTIDGDGDDVQIPEEMLRMAGIGEGVVGETWSFDHE</sequence>
<proteinExistence type="predicted"/>
<comment type="caution">
    <text evidence="2">The sequence shown here is derived from an EMBL/GenBank/DDBJ whole genome shotgun (WGS) entry which is preliminary data.</text>
</comment>
<evidence type="ECO:0000313" key="2">
    <source>
        <dbReference type="EMBL" id="ORY26694.1"/>
    </source>
</evidence>
<dbReference type="OrthoDB" id="2563749at2759"/>
<feature type="region of interest" description="Disordered" evidence="1">
    <location>
        <begin position="138"/>
        <end position="180"/>
    </location>
</feature>
<dbReference type="STRING" id="71784.A0A1Y2AW68"/>
<organism evidence="2 3">
    <name type="scientific">Naematelia encephala</name>
    <dbReference type="NCBI Taxonomy" id="71784"/>
    <lineage>
        <taxon>Eukaryota</taxon>
        <taxon>Fungi</taxon>
        <taxon>Dikarya</taxon>
        <taxon>Basidiomycota</taxon>
        <taxon>Agaricomycotina</taxon>
        <taxon>Tremellomycetes</taxon>
        <taxon>Tremellales</taxon>
        <taxon>Naemateliaceae</taxon>
        <taxon>Naematelia</taxon>
    </lineage>
</organism>
<dbReference type="EMBL" id="MCFC01000045">
    <property type="protein sequence ID" value="ORY26694.1"/>
    <property type="molecule type" value="Genomic_DNA"/>
</dbReference>
<evidence type="ECO:0000256" key="1">
    <source>
        <dbReference type="SAM" id="MobiDB-lite"/>
    </source>
</evidence>